<reference evidence="2" key="1">
    <citation type="journal article" date="2022" name="Mol. Ecol. Resour.">
        <title>The genomes of chicory, endive, great burdock and yacon provide insights into Asteraceae palaeo-polyploidization history and plant inulin production.</title>
        <authorList>
            <person name="Fan W."/>
            <person name="Wang S."/>
            <person name="Wang H."/>
            <person name="Wang A."/>
            <person name="Jiang F."/>
            <person name="Liu H."/>
            <person name="Zhao H."/>
            <person name="Xu D."/>
            <person name="Zhang Y."/>
        </authorList>
    </citation>
    <scope>NUCLEOTIDE SEQUENCE [LARGE SCALE GENOMIC DNA]</scope>
    <source>
        <strain evidence="2">cv. Punajuju</strain>
    </source>
</reference>
<accession>A0ACB9AMR8</accession>
<evidence type="ECO:0000313" key="2">
    <source>
        <dbReference type="Proteomes" id="UP001055811"/>
    </source>
</evidence>
<name>A0ACB9AMR8_CICIN</name>
<sequence>MAWIHIVNVAYIFNGKWIYGLMNLKMGSCFFTGVSTRPGLAQIGNKRKRTQGLGTKKFYKDSSDGRGIESALEFNDTDEMGFTITNNVDEKDENFGNLDKVEVSRIENDDDKKGESLSFSKMLDWLANAARNPHDVAIGSIPNSSRWKKFKSNEVWKQVLLVKDTLFAKRNVKTGNKVYGTQKKRHMMHPSMYEDDKIPVHLSSKRTHLQRVSSVKSCSCPGCKSCLYSPNKRQKPDIKETLNIPETVEIKDDVCKDLETEIVIIGAQVPEWTGVVSESDPKWLGTRMWPPRKGNTRKHKKDLVVIGKGRESRCRCSFPGSSDCVRFHISQNRKKVKHMLGPLFYKWKFNHMGEEASCSSWSLEEETEFKSLIIKARQELTDKRKSRHAIMNNFWRRASECIPSKTKDVLVSYYFNVFVLRRRSYQNRIMPDNIDSDDDEQEVGYEKIHELSIRCSKNTQGTNLES</sequence>
<gene>
    <name evidence="1" type="ORF">L2E82_40595</name>
</gene>
<keyword evidence="2" id="KW-1185">Reference proteome</keyword>
<dbReference type="Proteomes" id="UP001055811">
    <property type="component" value="Linkage Group LG07"/>
</dbReference>
<proteinExistence type="predicted"/>
<dbReference type="EMBL" id="CM042015">
    <property type="protein sequence ID" value="KAI3710801.1"/>
    <property type="molecule type" value="Genomic_DNA"/>
</dbReference>
<reference evidence="1 2" key="2">
    <citation type="journal article" date="2022" name="Mol. Ecol. Resour.">
        <title>The genomes of chicory, endive, great burdock and yacon provide insights into Asteraceae paleo-polyploidization history and plant inulin production.</title>
        <authorList>
            <person name="Fan W."/>
            <person name="Wang S."/>
            <person name="Wang H."/>
            <person name="Wang A."/>
            <person name="Jiang F."/>
            <person name="Liu H."/>
            <person name="Zhao H."/>
            <person name="Xu D."/>
            <person name="Zhang Y."/>
        </authorList>
    </citation>
    <scope>NUCLEOTIDE SEQUENCE [LARGE SCALE GENOMIC DNA]</scope>
    <source>
        <strain evidence="2">cv. Punajuju</strain>
        <tissue evidence="1">Leaves</tissue>
    </source>
</reference>
<evidence type="ECO:0000313" key="1">
    <source>
        <dbReference type="EMBL" id="KAI3710801.1"/>
    </source>
</evidence>
<comment type="caution">
    <text evidence="1">The sequence shown here is derived from an EMBL/GenBank/DDBJ whole genome shotgun (WGS) entry which is preliminary data.</text>
</comment>
<organism evidence="1 2">
    <name type="scientific">Cichorium intybus</name>
    <name type="common">Chicory</name>
    <dbReference type="NCBI Taxonomy" id="13427"/>
    <lineage>
        <taxon>Eukaryota</taxon>
        <taxon>Viridiplantae</taxon>
        <taxon>Streptophyta</taxon>
        <taxon>Embryophyta</taxon>
        <taxon>Tracheophyta</taxon>
        <taxon>Spermatophyta</taxon>
        <taxon>Magnoliopsida</taxon>
        <taxon>eudicotyledons</taxon>
        <taxon>Gunneridae</taxon>
        <taxon>Pentapetalae</taxon>
        <taxon>asterids</taxon>
        <taxon>campanulids</taxon>
        <taxon>Asterales</taxon>
        <taxon>Asteraceae</taxon>
        <taxon>Cichorioideae</taxon>
        <taxon>Cichorieae</taxon>
        <taxon>Cichoriinae</taxon>
        <taxon>Cichorium</taxon>
    </lineage>
</organism>
<protein>
    <submittedName>
        <fullName evidence="1">Uncharacterized protein</fullName>
    </submittedName>
</protein>